<protein>
    <submittedName>
        <fullName evidence="1">RBBP9/YdeN family alpha/beta hydrolase</fullName>
    </submittedName>
</protein>
<keyword evidence="1" id="KW-0378">Hydrolase</keyword>
<name>A0ABW8R8T5_9BACI</name>
<sequence length="191" mass="21553">MNGKSYLILHGLGGSGPDHWQTWLSNELTQRNFHVYYPTFSQFDSPDKDVWLEELHSVVKAIPTDHKLTVITHSLGCLLWLHYAAIQPKRIAEQVILVAPPSPKVIIPEAKTFYPVPLKKNNLSRSAAETLFVHSSNDPYCSMEDAKNYQNLAHPSIVIPNAGHINTNSGHGKWPWMLNQCVTDENIAQYV</sequence>
<dbReference type="Pfam" id="PF06821">
    <property type="entry name" value="Ser_hydrolase"/>
    <property type="match status" value="1"/>
</dbReference>
<dbReference type="EMBL" id="JBJHQH010000001">
    <property type="protein sequence ID" value="MFK9089868.1"/>
    <property type="molecule type" value="Genomic_DNA"/>
</dbReference>
<dbReference type="Proteomes" id="UP001623041">
    <property type="component" value="Unassembled WGS sequence"/>
</dbReference>
<dbReference type="PANTHER" id="PTHR15394:SF3">
    <property type="entry name" value="SERINE HYDROLASE RBBP9"/>
    <property type="match status" value="1"/>
</dbReference>
<dbReference type="GO" id="GO:0016787">
    <property type="term" value="F:hydrolase activity"/>
    <property type="evidence" value="ECO:0007669"/>
    <property type="project" value="UniProtKB-KW"/>
</dbReference>
<dbReference type="RefSeq" id="WP_406578599.1">
    <property type="nucleotide sequence ID" value="NZ_JBJHQH010000001.1"/>
</dbReference>
<dbReference type="Gene3D" id="3.40.50.1820">
    <property type="entry name" value="alpha/beta hydrolase"/>
    <property type="match status" value="1"/>
</dbReference>
<dbReference type="SUPFAM" id="SSF53474">
    <property type="entry name" value="alpha/beta-Hydrolases"/>
    <property type="match status" value="1"/>
</dbReference>
<comment type="caution">
    <text evidence="1">The sequence shown here is derived from an EMBL/GenBank/DDBJ whole genome shotgun (WGS) entry which is preliminary data.</text>
</comment>
<accession>A0ABW8R8T5</accession>
<evidence type="ECO:0000313" key="1">
    <source>
        <dbReference type="EMBL" id="MFK9089868.1"/>
    </source>
</evidence>
<keyword evidence="2" id="KW-1185">Reference proteome</keyword>
<reference evidence="1 2" key="1">
    <citation type="submission" date="2024-11" db="EMBL/GenBank/DDBJ databases">
        <authorList>
            <person name="Lucas J.A."/>
        </authorList>
    </citation>
    <scope>NUCLEOTIDE SEQUENCE [LARGE SCALE GENOMIC DNA]</scope>
    <source>
        <strain evidence="1 2">Z 5.4</strain>
    </source>
</reference>
<gene>
    <name evidence="1" type="ORF">ACJEBI_00030</name>
</gene>
<organism evidence="1 2">
    <name type="scientific">Bacillus salipaludis</name>
    <dbReference type="NCBI Taxonomy" id="2547811"/>
    <lineage>
        <taxon>Bacteria</taxon>
        <taxon>Bacillati</taxon>
        <taxon>Bacillota</taxon>
        <taxon>Bacilli</taxon>
        <taxon>Bacillales</taxon>
        <taxon>Bacillaceae</taxon>
        <taxon>Bacillus</taxon>
    </lineage>
</organism>
<dbReference type="InterPro" id="IPR010662">
    <property type="entry name" value="RBBP9/YdeN"/>
</dbReference>
<dbReference type="PANTHER" id="PTHR15394">
    <property type="entry name" value="SERINE HYDROLASE RBBP9"/>
    <property type="match status" value="1"/>
</dbReference>
<evidence type="ECO:0000313" key="2">
    <source>
        <dbReference type="Proteomes" id="UP001623041"/>
    </source>
</evidence>
<proteinExistence type="predicted"/>
<dbReference type="InterPro" id="IPR029058">
    <property type="entry name" value="AB_hydrolase_fold"/>
</dbReference>